<dbReference type="AlphaFoldDB" id="A0A1E7L331"/>
<dbReference type="Proteomes" id="UP000176005">
    <property type="component" value="Unassembled WGS sequence"/>
</dbReference>
<dbReference type="InterPro" id="IPR043504">
    <property type="entry name" value="Peptidase_S1_PA_chymotrypsin"/>
</dbReference>
<organism evidence="1 2">
    <name type="scientific">Streptomyces nanshensis</name>
    <dbReference type="NCBI Taxonomy" id="518642"/>
    <lineage>
        <taxon>Bacteria</taxon>
        <taxon>Bacillati</taxon>
        <taxon>Actinomycetota</taxon>
        <taxon>Actinomycetes</taxon>
        <taxon>Kitasatosporales</taxon>
        <taxon>Streptomycetaceae</taxon>
        <taxon>Streptomyces</taxon>
    </lineage>
</organism>
<proteinExistence type="predicted"/>
<comment type="caution">
    <text evidence="1">The sequence shown here is derived from an EMBL/GenBank/DDBJ whole genome shotgun (WGS) entry which is preliminary data.</text>
</comment>
<gene>
    <name evidence="1" type="ORF">AN218_16835</name>
</gene>
<dbReference type="InterPro" id="IPR009003">
    <property type="entry name" value="Peptidase_S1_PA"/>
</dbReference>
<dbReference type="Gene3D" id="2.40.10.10">
    <property type="entry name" value="Trypsin-like serine proteases"/>
    <property type="match status" value="1"/>
</dbReference>
<evidence type="ECO:0000313" key="2">
    <source>
        <dbReference type="Proteomes" id="UP000176005"/>
    </source>
</evidence>
<evidence type="ECO:0000313" key="1">
    <source>
        <dbReference type="EMBL" id="OEV10585.1"/>
    </source>
</evidence>
<name>A0A1E7L331_9ACTN</name>
<keyword evidence="2" id="KW-1185">Reference proteome</keyword>
<evidence type="ECO:0008006" key="3">
    <source>
        <dbReference type="Google" id="ProtNLM"/>
    </source>
</evidence>
<dbReference type="SUPFAM" id="SSF50494">
    <property type="entry name" value="Trypsin-like serine proteases"/>
    <property type="match status" value="1"/>
</dbReference>
<protein>
    <recommendedName>
        <fullName evidence="3">Serine protease</fullName>
    </recommendedName>
</protein>
<dbReference type="EMBL" id="LJGW01000288">
    <property type="protein sequence ID" value="OEV10585.1"/>
    <property type="molecule type" value="Genomic_DNA"/>
</dbReference>
<sequence length="239" mass="23820">MGAVLAKGQALVRICDPEGRMRGTGFVADGAGTVVTGHAAVHGLRRVVVHAPGGRSHTADASGITPLPEWDLALIRTDGLDVAPLLIGAEPSASRRTPVLLHAADGAGAGTEAAELSGSPVTVVRSAAGRCHDVEGVLELTLPDGALAADGQERADGSGVRIPGAPVLDARTGAVLAVLGTALHAPDAVPRTAYAVPLRTAGRWEPEGPLGLLVARNGATVPGFGADLNLAGAVRLTAA</sequence>
<accession>A0A1E7L331</accession>
<reference evidence="1 2" key="1">
    <citation type="journal article" date="2016" name="Front. Microbiol.">
        <title>Comparative Genomics Analysis of Streptomyces Species Reveals Their Adaptation to the Marine Environment and Their Diversity at the Genomic Level.</title>
        <authorList>
            <person name="Tian X."/>
            <person name="Zhang Z."/>
            <person name="Yang T."/>
            <person name="Chen M."/>
            <person name="Li J."/>
            <person name="Chen F."/>
            <person name="Yang J."/>
            <person name="Li W."/>
            <person name="Zhang B."/>
            <person name="Zhang Z."/>
            <person name="Wu J."/>
            <person name="Zhang C."/>
            <person name="Long L."/>
            <person name="Xiao J."/>
        </authorList>
    </citation>
    <scope>NUCLEOTIDE SEQUENCE [LARGE SCALE GENOMIC DNA]</scope>
    <source>
        <strain evidence="1 2">SCSIO 10429</strain>
    </source>
</reference>
<feature type="non-terminal residue" evidence="1">
    <location>
        <position position="239"/>
    </location>
</feature>